<evidence type="ECO:0000313" key="3">
    <source>
        <dbReference type="EMBL" id="KAF6742414.1"/>
    </source>
</evidence>
<keyword evidence="4" id="KW-1185">Reference proteome</keyword>
<sequence>MPFVTVVNDTPPTTTANGMAQRQTNNFAERLMRLLARNRASHSPNDLSQLQSKPQACLLVMTMHEAKMITKQYKHAKSYRIDQTRCLVVYTRSAAEWNMIAEVAEVHLRKVCTVPIVSYTHAITKRVLASLVELTSSLLLLWGILAMFKKLGDAMLGVVSWFKETSIEGKIHDRLTLSIIYVKTVQTVQALPKELGGAAGSLHGALVNWATELSHYFPHFVHFHTSLAFRDKKSGEKSGMTSLGLLKPESASGQSTSRRPSNATSTTEAGSEDHGISDSDLRHVHSAATPATRVDSNYVHSETLKSGDSDSVSKKKKDKKDRKKKGEPLGTRPIDENMDGMSDLRLELSHTAGPG</sequence>
<keyword evidence="2" id="KW-1133">Transmembrane helix</keyword>
<comment type="caution">
    <text evidence="3">The sequence shown here is derived from an EMBL/GenBank/DDBJ whole genome shotgun (WGS) entry which is preliminary data.</text>
</comment>
<feature type="region of interest" description="Disordered" evidence="1">
    <location>
        <begin position="237"/>
        <end position="355"/>
    </location>
</feature>
<keyword evidence="2" id="KW-0812">Transmembrane</keyword>
<dbReference type="EMBL" id="JACGCI010000184">
    <property type="protein sequence ID" value="KAF6742414.1"/>
    <property type="molecule type" value="Genomic_DNA"/>
</dbReference>
<reference evidence="3 4" key="1">
    <citation type="submission" date="2020-07" db="EMBL/GenBank/DDBJ databases">
        <title>Comparative genomics of pyrophilous fungi reveals a link between fire events and developmental genes.</title>
        <authorList>
            <consortium name="DOE Joint Genome Institute"/>
            <person name="Steindorff A.S."/>
            <person name="Carver A."/>
            <person name="Calhoun S."/>
            <person name="Stillman K."/>
            <person name="Liu H."/>
            <person name="Lipzen A."/>
            <person name="Pangilinan J."/>
            <person name="Labutti K."/>
            <person name="Bruns T.D."/>
            <person name="Grigoriev I.V."/>
        </authorList>
    </citation>
    <scope>NUCLEOTIDE SEQUENCE [LARGE SCALE GENOMIC DNA]</scope>
    <source>
        <strain evidence="3 4">CBS 144469</strain>
    </source>
</reference>
<evidence type="ECO:0000313" key="4">
    <source>
        <dbReference type="Proteomes" id="UP000521943"/>
    </source>
</evidence>
<accession>A0A8H6LU88</accession>
<keyword evidence="2" id="KW-0472">Membrane</keyword>
<gene>
    <name evidence="3" type="ORF">DFP72DRAFT_1081951</name>
</gene>
<feature type="compositionally biased region" description="Basic and acidic residues" evidence="1">
    <location>
        <begin position="271"/>
        <end position="283"/>
    </location>
</feature>
<protein>
    <submittedName>
        <fullName evidence="3">Uncharacterized protein</fullName>
    </submittedName>
</protein>
<evidence type="ECO:0000256" key="1">
    <source>
        <dbReference type="SAM" id="MobiDB-lite"/>
    </source>
</evidence>
<evidence type="ECO:0000256" key="2">
    <source>
        <dbReference type="SAM" id="Phobius"/>
    </source>
</evidence>
<feature type="compositionally biased region" description="Basic and acidic residues" evidence="1">
    <location>
        <begin position="302"/>
        <end position="313"/>
    </location>
</feature>
<dbReference type="Proteomes" id="UP000521943">
    <property type="component" value="Unassembled WGS sequence"/>
</dbReference>
<feature type="compositionally biased region" description="Basic residues" evidence="1">
    <location>
        <begin position="314"/>
        <end position="325"/>
    </location>
</feature>
<name>A0A8H6LU88_9AGAR</name>
<feature type="compositionally biased region" description="Polar residues" evidence="1">
    <location>
        <begin position="251"/>
        <end position="269"/>
    </location>
</feature>
<dbReference type="AlphaFoldDB" id="A0A8H6LU88"/>
<feature type="transmembrane region" description="Helical" evidence="2">
    <location>
        <begin position="127"/>
        <end position="148"/>
    </location>
</feature>
<organism evidence="3 4">
    <name type="scientific">Ephemerocybe angulata</name>
    <dbReference type="NCBI Taxonomy" id="980116"/>
    <lineage>
        <taxon>Eukaryota</taxon>
        <taxon>Fungi</taxon>
        <taxon>Dikarya</taxon>
        <taxon>Basidiomycota</taxon>
        <taxon>Agaricomycotina</taxon>
        <taxon>Agaricomycetes</taxon>
        <taxon>Agaricomycetidae</taxon>
        <taxon>Agaricales</taxon>
        <taxon>Agaricineae</taxon>
        <taxon>Psathyrellaceae</taxon>
        <taxon>Ephemerocybe</taxon>
    </lineage>
</organism>
<proteinExistence type="predicted"/>